<dbReference type="EMBL" id="UOEN01000419">
    <property type="protein sequence ID" value="VAW18472.1"/>
    <property type="molecule type" value="Genomic_DNA"/>
</dbReference>
<sequence>MREVYITEYKSDRQLRASLELFKSYALFNTPVIQSRSHFIVIFIRLADRCLYHSIKTWSLFVSDLNVPVDFLQELGDDAWMETNDVASKYEIEAYLAAAKTLFEKNFIGVNEQGKQNILGGSFNGNMPLLTTIKGLFEKSRAAFFSEANKIRNHSYHINRQLRDAGFTSKIVKSGNSFKVALPNMYEVNNADIIDLAELFISTHKDIVKLLREVREILLQYLFEQHGRPSNNTYLPIETPFGNMIVSLGPEGFDFEEFNKP</sequence>
<dbReference type="AlphaFoldDB" id="A0A3B0TVK8"/>
<proteinExistence type="predicted"/>
<accession>A0A3B0TVK8</accession>
<protein>
    <submittedName>
        <fullName evidence="1">Uncharacterized protein</fullName>
    </submittedName>
</protein>
<gene>
    <name evidence="1" type="ORF">MNBD_BACTEROID05-38</name>
</gene>
<reference evidence="1" key="1">
    <citation type="submission" date="2018-06" db="EMBL/GenBank/DDBJ databases">
        <authorList>
            <person name="Zhirakovskaya E."/>
        </authorList>
    </citation>
    <scope>NUCLEOTIDE SEQUENCE</scope>
</reference>
<name>A0A3B0TVK8_9ZZZZ</name>
<evidence type="ECO:0000313" key="1">
    <source>
        <dbReference type="EMBL" id="VAW18472.1"/>
    </source>
</evidence>
<organism evidence="1">
    <name type="scientific">hydrothermal vent metagenome</name>
    <dbReference type="NCBI Taxonomy" id="652676"/>
    <lineage>
        <taxon>unclassified sequences</taxon>
        <taxon>metagenomes</taxon>
        <taxon>ecological metagenomes</taxon>
    </lineage>
</organism>